<protein>
    <submittedName>
        <fullName evidence="2">Uncharacterized protein</fullName>
    </submittedName>
</protein>
<reference evidence="2" key="1">
    <citation type="submission" date="2022-10" db="EMBL/GenBank/DDBJ databases">
        <title>Culturing micro-colonial fungi from biological soil crusts in the Mojave desert and describing Neophaeococcomyces mojavensis, and introducing the new genera and species Taxawa tesnikishii.</title>
        <authorList>
            <person name="Kurbessoian T."/>
            <person name="Stajich J.E."/>
        </authorList>
    </citation>
    <scope>NUCLEOTIDE SEQUENCE</scope>
    <source>
        <strain evidence="2">TK_1</strain>
    </source>
</reference>
<feature type="compositionally biased region" description="Basic and acidic residues" evidence="1">
    <location>
        <begin position="28"/>
        <end position="43"/>
    </location>
</feature>
<feature type="compositionally biased region" description="Low complexity" evidence="1">
    <location>
        <begin position="1"/>
        <end position="18"/>
    </location>
</feature>
<evidence type="ECO:0000313" key="3">
    <source>
        <dbReference type="Proteomes" id="UP001172684"/>
    </source>
</evidence>
<feature type="region of interest" description="Disordered" evidence="1">
    <location>
        <begin position="1"/>
        <end position="49"/>
    </location>
</feature>
<organism evidence="2 3">
    <name type="scientific">Coniosporium apollinis</name>
    <dbReference type="NCBI Taxonomy" id="61459"/>
    <lineage>
        <taxon>Eukaryota</taxon>
        <taxon>Fungi</taxon>
        <taxon>Dikarya</taxon>
        <taxon>Ascomycota</taxon>
        <taxon>Pezizomycotina</taxon>
        <taxon>Dothideomycetes</taxon>
        <taxon>Dothideomycetes incertae sedis</taxon>
        <taxon>Coniosporium</taxon>
    </lineage>
</organism>
<name>A0ABQ9NN21_9PEZI</name>
<dbReference type="EMBL" id="JAPDRL010000064">
    <property type="protein sequence ID" value="KAJ9660608.1"/>
    <property type="molecule type" value="Genomic_DNA"/>
</dbReference>
<accession>A0ABQ9NN21</accession>
<dbReference type="Proteomes" id="UP001172684">
    <property type="component" value="Unassembled WGS sequence"/>
</dbReference>
<comment type="caution">
    <text evidence="2">The sequence shown here is derived from an EMBL/GenBank/DDBJ whole genome shotgun (WGS) entry which is preliminary data.</text>
</comment>
<evidence type="ECO:0000256" key="1">
    <source>
        <dbReference type="SAM" id="MobiDB-lite"/>
    </source>
</evidence>
<keyword evidence="3" id="KW-1185">Reference proteome</keyword>
<proteinExistence type="predicted"/>
<evidence type="ECO:0000313" key="2">
    <source>
        <dbReference type="EMBL" id="KAJ9660608.1"/>
    </source>
</evidence>
<gene>
    <name evidence="2" type="ORF">H2201_006866</name>
</gene>
<sequence length="147" mass="16160">MAPTTPTTPSKTSNTTPKVPASSAASPGKEEIKDRLNRQENRTKAVNTNNIARIANSQLTSADEKLQPLYSLRTNRPLDHFPTTAKGISKLSGVFNYHLGPCVEVLNRDTDSMLDAMLLGLEAERTGNKEQKVERLRMHLGLKPNPP</sequence>